<dbReference type="EMBL" id="NKXS01008729">
    <property type="protein sequence ID" value="PIM98130.1"/>
    <property type="molecule type" value="Genomic_DNA"/>
</dbReference>
<gene>
    <name evidence="2" type="ORF">CDL12_29396</name>
</gene>
<dbReference type="Proteomes" id="UP000231279">
    <property type="component" value="Unassembled WGS sequence"/>
</dbReference>
<proteinExistence type="predicted"/>
<reference evidence="3" key="1">
    <citation type="journal article" date="2018" name="Gigascience">
        <title>Genome assembly of the Pink Ipe (Handroanthus impetiginosus, Bignoniaceae), a highly valued, ecologically keystone Neotropical timber forest tree.</title>
        <authorList>
            <person name="Silva-Junior O.B."/>
            <person name="Grattapaglia D."/>
            <person name="Novaes E."/>
            <person name="Collevatti R.G."/>
        </authorList>
    </citation>
    <scope>NUCLEOTIDE SEQUENCE [LARGE SCALE GENOMIC DNA]</scope>
    <source>
        <strain evidence="3">cv. UFG-1</strain>
    </source>
</reference>
<accession>A0A2G9FYJ1</accession>
<dbReference type="STRING" id="429701.A0A2G9FYJ1"/>
<evidence type="ECO:0000256" key="1">
    <source>
        <dbReference type="SAM" id="MobiDB-lite"/>
    </source>
</evidence>
<keyword evidence="3" id="KW-1185">Reference proteome</keyword>
<dbReference type="PANTHER" id="PTHR34285">
    <property type="entry name" value="OS08G0510800 PROTEIN"/>
    <property type="match status" value="1"/>
</dbReference>
<dbReference type="PANTHER" id="PTHR34285:SF3">
    <property type="entry name" value="OS08G0510800 PROTEIN"/>
    <property type="match status" value="1"/>
</dbReference>
<sequence length="340" mass="36558">MKASIKFRDEQKPLLRAKIPLNILNFPFQSGICAGESKELSLNLSTFFDSGPSLKFSYRPNDSQNPFSFIFKTGIGHFGSPTKSPLTMSAEFNLIGNQNPSFFIHFKPDFGDFSLKKSHSSGFVKNLGEKVNGGVLGEDSFVNNGYFKGTGFFPATVESKAAAGLVMNGLVKGAELSAKTSLPLRDFAVVNFRWGLRVPAHDASSNEVDAVVLGAKVDRDRTAAIRLPLLVMNKIGIEHVAKDNSKREKVGPDNLTQACLDVKKQLEAIQAENGLLSKALSDLRSDIAAGKIDALSESRRSKYSGGGSDWRGNGDKKYSGGKPSEAIGFAGDGNEGLKAS</sequence>
<organism evidence="2 3">
    <name type="scientific">Handroanthus impetiginosus</name>
    <dbReference type="NCBI Taxonomy" id="429701"/>
    <lineage>
        <taxon>Eukaryota</taxon>
        <taxon>Viridiplantae</taxon>
        <taxon>Streptophyta</taxon>
        <taxon>Embryophyta</taxon>
        <taxon>Tracheophyta</taxon>
        <taxon>Spermatophyta</taxon>
        <taxon>Magnoliopsida</taxon>
        <taxon>eudicotyledons</taxon>
        <taxon>Gunneridae</taxon>
        <taxon>Pentapetalae</taxon>
        <taxon>asterids</taxon>
        <taxon>lamiids</taxon>
        <taxon>Lamiales</taxon>
        <taxon>Bignoniaceae</taxon>
        <taxon>Crescentiina</taxon>
        <taxon>Tabebuia alliance</taxon>
        <taxon>Handroanthus</taxon>
    </lineage>
</organism>
<evidence type="ECO:0000313" key="2">
    <source>
        <dbReference type="EMBL" id="PIM98130.1"/>
    </source>
</evidence>
<protein>
    <submittedName>
        <fullName evidence="2">Uncharacterized protein</fullName>
    </submittedName>
</protein>
<feature type="region of interest" description="Disordered" evidence="1">
    <location>
        <begin position="297"/>
        <end position="340"/>
    </location>
</feature>
<name>A0A2G9FYJ1_9LAMI</name>
<comment type="caution">
    <text evidence="2">The sequence shown here is derived from an EMBL/GenBank/DDBJ whole genome shotgun (WGS) entry which is preliminary data.</text>
</comment>
<evidence type="ECO:0000313" key="3">
    <source>
        <dbReference type="Proteomes" id="UP000231279"/>
    </source>
</evidence>
<dbReference type="AlphaFoldDB" id="A0A2G9FYJ1"/>
<dbReference type="OrthoDB" id="1926966at2759"/>